<accession>A0A250AX35</accession>
<name>A0A250AX35_9GAMM</name>
<keyword evidence="3" id="KW-1003">Cell membrane</keyword>
<dbReference type="OrthoDB" id="675397at2"/>
<organism evidence="12 13">
    <name type="scientific">Gibbsiella quercinecans</name>
    <dbReference type="NCBI Taxonomy" id="929813"/>
    <lineage>
        <taxon>Bacteria</taxon>
        <taxon>Pseudomonadati</taxon>
        <taxon>Pseudomonadota</taxon>
        <taxon>Gammaproteobacteria</taxon>
        <taxon>Enterobacterales</taxon>
        <taxon>Yersiniaceae</taxon>
        <taxon>Gibbsiella</taxon>
    </lineage>
</organism>
<evidence type="ECO:0000256" key="8">
    <source>
        <dbReference type="ARBA" id="ARBA00023136"/>
    </source>
</evidence>
<evidence type="ECO:0000256" key="5">
    <source>
        <dbReference type="ARBA" id="ARBA00022692"/>
    </source>
</evidence>
<dbReference type="Pfam" id="PF00563">
    <property type="entry name" value="EAL"/>
    <property type="match status" value="1"/>
</dbReference>
<evidence type="ECO:0000256" key="6">
    <source>
        <dbReference type="ARBA" id="ARBA00022801"/>
    </source>
</evidence>
<feature type="domain" description="EAL" evidence="11">
    <location>
        <begin position="266"/>
        <end position="519"/>
    </location>
</feature>
<keyword evidence="13" id="KW-1185">Reference proteome</keyword>
<gene>
    <name evidence="12" type="ORF">AWC35_03750</name>
</gene>
<dbReference type="EMBL" id="CP014136">
    <property type="protein sequence ID" value="ATA18528.1"/>
    <property type="molecule type" value="Genomic_DNA"/>
</dbReference>
<evidence type="ECO:0000256" key="1">
    <source>
        <dbReference type="ARBA" id="ARBA00004651"/>
    </source>
</evidence>
<keyword evidence="4" id="KW-0973">c-di-GMP</keyword>
<evidence type="ECO:0000256" key="3">
    <source>
        <dbReference type="ARBA" id="ARBA00022475"/>
    </source>
</evidence>
<dbReference type="RefSeq" id="WP_095845126.1">
    <property type="nucleotide sequence ID" value="NZ_CP014136.1"/>
</dbReference>
<proteinExistence type="predicted"/>
<feature type="transmembrane region" description="Helical" evidence="10">
    <location>
        <begin position="243"/>
        <end position="263"/>
    </location>
</feature>
<evidence type="ECO:0000259" key="11">
    <source>
        <dbReference type="PROSITE" id="PS50883"/>
    </source>
</evidence>
<dbReference type="InterPro" id="IPR024744">
    <property type="entry name" value="CSS-motif_dom"/>
</dbReference>
<dbReference type="PANTHER" id="PTHR33121:SF73">
    <property type="entry name" value="CYCLIC DI-GMP PHOSPHODIESTERASE PDEN-RELATED"/>
    <property type="match status" value="1"/>
</dbReference>
<evidence type="ECO:0000313" key="13">
    <source>
        <dbReference type="Proteomes" id="UP000217182"/>
    </source>
</evidence>
<protein>
    <recommendedName>
        <fullName evidence="2">cyclic-guanylate-specific phosphodiesterase</fullName>
        <ecNumber evidence="2">3.1.4.52</ecNumber>
    </recommendedName>
</protein>
<dbReference type="SUPFAM" id="SSF141868">
    <property type="entry name" value="EAL domain-like"/>
    <property type="match status" value="1"/>
</dbReference>
<dbReference type="KEGG" id="gqu:AWC35_03750"/>
<dbReference type="InterPro" id="IPR050706">
    <property type="entry name" value="Cyclic-di-GMP_PDE-like"/>
</dbReference>
<dbReference type="GO" id="GO:0071111">
    <property type="term" value="F:cyclic-guanylate-specific phosphodiesterase activity"/>
    <property type="evidence" value="ECO:0007669"/>
    <property type="project" value="UniProtKB-EC"/>
</dbReference>
<dbReference type="PANTHER" id="PTHR33121">
    <property type="entry name" value="CYCLIC DI-GMP PHOSPHODIESTERASE PDEF"/>
    <property type="match status" value="1"/>
</dbReference>
<dbReference type="InterPro" id="IPR001633">
    <property type="entry name" value="EAL_dom"/>
</dbReference>
<reference evidence="12 13" key="1">
    <citation type="submission" date="2016-01" db="EMBL/GenBank/DDBJ databases">
        <authorList>
            <person name="Oliw E.H."/>
        </authorList>
    </citation>
    <scope>NUCLEOTIDE SEQUENCE [LARGE SCALE GENOMIC DNA]</scope>
    <source>
        <strain evidence="12 13">FRB97</strain>
    </source>
</reference>
<dbReference type="InterPro" id="IPR035919">
    <property type="entry name" value="EAL_sf"/>
</dbReference>
<dbReference type="PROSITE" id="PS50883">
    <property type="entry name" value="EAL"/>
    <property type="match status" value="1"/>
</dbReference>
<dbReference type="AlphaFoldDB" id="A0A250AX35"/>
<evidence type="ECO:0000256" key="10">
    <source>
        <dbReference type="SAM" id="Phobius"/>
    </source>
</evidence>
<evidence type="ECO:0000256" key="4">
    <source>
        <dbReference type="ARBA" id="ARBA00022636"/>
    </source>
</evidence>
<sequence length="524" mass="58669">MSLKQAFTQHLSQKRRNLFNCGAIALLAFMVFSAVALLLIQQLREQYQHSVEERTHQYAITYLNELTSVMRGIMPQAQKSCASITPELTYKAAFTSSVRAFLLIKNGVAYCSSATGEMALELREIYPEINWHQPLDMKLQQGTPFVPDKPVAAIWLQQPGSEDSGVLATLDIDLAPYLLFSSHDDRAPGLAIIMGNRALTTFSPQLMPVEQLPQTNAHRLSIKHYPLAVVFYNQNLTSNDIRLSLLGSLVLAVLIGVLAYYMLLLHQSPQRALLNGIRHGEFVVEYQPVFACTDRALVGMEALIRWWHPTEGLIPPDVFIPYAESNGLIDPLTRHLFELIIHDLPTLAPVLPKDAKMGINLPPSYLVDPAFLQDIQPLLAAMDRNHCKPVFEVTERGMVEVDNALAVFNWLQSQGIEIAIDDFGTGHSALIYLERFALDYLKIDRGFINAIGRDSITTPVLDAVIALAKRLDMQTIAEGVETAEQFAFLQEQGVNYMQGYYFSKPLGLHAFTEFAQAWQNGRDL</sequence>
<evidence type="ECO:0000313" key="12">
    <source>
        <dbReference type="EMBL" id="ATA18528.1"/>
    </source>
</evidence>
<dbReference type="Proteomes" id="UP000217182">
    <property type="component" value="Chromosome"/>
</dbReference>
<dbReference type="Gene3D" id="3.20.20.450">
    <property type="entry name" value="EAL domain"/>
    <property type="match status" value="1"/>
</dbReference>
<keyword evidence="6" id="KW-0378">Hydrolase</keyword>
<dbReference type="Pfam" id="PF12792">
    <property type="entry name" value="CSS-motif"/>
    <property type="match status" value="1"/>
</dbReference>
<dbReference type="EC" id="3.1.4.52" evidence="2"/>
<feature type="transmembrane region" description="Helical" evidence="10">
    <location>
        <begin position="21"/>
        <end position="40"/>
    </location>
</feature>
<dbReference type="CDD" id="cd01948">
    <property type="entry name" value="EAL"/>
    <property type="match status" value="1"/>
</dbReference>
<dbReference type="NCBIfam" id="NF007839">
    <property type="entry name" value="PRK10551.1"/>
    <property type="match status" value="1"/>
</dbReference>
<comment type="catalytic activity">
    <reaction evidence="9">
        <text>3',3'-c-di-GMP + H2O = 5'-phosphoguanylyl(3'-&gt;5')guanosine + H(+)</text>
        <dbReference type="Rhea" id="RHEA:24902"/>
        <dbReference type="ChEBI" id="CHEBI:15377"/>
        <dbReference type="ChEBI" id="CHEBI:15378"/>
        <dbReference type="ChEBI" id="CHEBI:58754"/>
        <dbReference type="ChEBI" id="CHEBI:58805"/>
        <dbReference type="EC" id="3.1.4.52"/>
    </reaction>
</comment>
<keyword evidence="5 10" id="KW-0812">Transmembrane</keyword>
<keyword evidence="8 10" id="KW-0472">Membrane</keyword>
<evidence type="ECO:0000256" key="9">
    <source>
        <dbReference type="ARBA" id="ARBA00034290"/>
    </source>
</evidence>
<dbReference type="SMART" id="SM00052">
    <property type="entry name" value="EAL"/>
    <property type="match status" value="1"/>
</dbReference>
<dbReference type="GO" id="GO:0005886">
    <property type="term" value="C:plasma membrane"/>
    <property type="evidence" value="ECO:0007669"/>
    <property type="project" value="UniProtKB-SubCell"/>
</dbReference>
<comment type="subcellular location">
    <subcellularLocation>
        <location evidence="1">Cell membrane</location>
        <topology evidence="1">Multi-pass membrane protein</topology>
    </subcellularLocation>
</comment>
<keyword evidence="7 10" id="KW-1133">Transmembrane helix</keyword>
<evidence type="ECO:0000256" key="2">
    <source>
        <dbReference type="ARBA" id="ARBA00012282"/>
    </source>
</evidence>
<evidence type="ECO:0000256" key="7">
    <source>
        <dbReference type="ARBA" id="ARBA00022989"/>
    </source>
</evidence>